<organism evidence="1 2">
    <name type="scientific">Pelomonas parva</name>
    <dbReference type="NCBI Taxonomy" id="3299032"/>
    <lineage>
        <taxon>Bacteria</taxon>
        <taxon>Pseudomonadati</taxon>
        <taxon>Pseudomonadota</taxon>
        <taxon>Betaproteobacteria</taxon>
        <taxon>Burkholderiales</taxon>
        <taxon>Sphaerotilaceae</taxon>
        <taxon>Roseateles</taxon>
    </lineage>
</organism>
<gene>
    <name evidence="1" type="ORF">ACG00Y_02785</name>
</gene>
<dbReference type="EMBL" id="JBIGHV010000001">
    <property type="protein sequence ID" value="MFG6428818.1"/>
    <property type="molecule type" value="Genomic_DNA"/>
</dbReference>
<sequence length="165" mass="17975">MLKQFFNQQLYIQLSPQRVLVRDPKSGQAIDEVPEIALQRAPSGKLTIVALGQDARGAVAQPDTAVHNPFAHPRSLVSDFTLAEQVLKGFIWRVRGRRLFTMSPVIVMHPLGEHAGGLTQLELRAFRELALGAGAASVRIWLGPPLTDEQLLSGTLPATGRIVSP</sequence>
<keyword evidence="2" id="KW-1185">Reference proteome</keyword>
<dbReference type="Proteomes" id="UP001606210">
    <property type="component" value="Unassembled WGS sequence"/>
</dbReference>
<accession>A0ABW7EWZ9</accession>
<dbReference type="Pfam" id="PF06723">
    <property type="entry name" value="MreB_Mbl"/>
    <property type="match status" value="1"/>
</dbReference>
<dbReference type="InterPro" id="IPR056546">
    <property type="entry name" value="MreB_MamK-like"/>
</dbReference>
<dbReference type="RefSeq" id="WP_394475764.1">
    <property type="nucleotide sequence ID" value="NZ_JBIGHV010000001.1"/>
</dbReference>
<protein>
    <submittedName>
        <fullName evidence="1">Rod shape-determining protein</fullName>
    </submittedName>
</protein>
<comment type="caution">
    <text evidence="1">The sequence shown here is derived from an EMBL/GenBank/DDBJ whole genome shotgun (WGS) entry which is preliminary data.</text>
</comment>
<reference evidence="1 2" key="1">
    <citation type="submission" date="2024-08" db="EMBL/GenBank/DDBJ databases">
        <authorList>
            <person name="Lu H."/>
        </authorList>
    </citation>
    <scope>NUCLEOTIDE SEQUENCE [LARGE SCALE GENOMIC DNA]</scope>
    <source>
        <strain evidence="1 2">LYH14W</strain>
    </source>
</reference>
<dbReference type="Gene3D" id="3.30.420.40">
    <property type="match status" value="1"/>
</dbReference>
<proteinExistence type="predicted"/>
<evidence type="ECO:0000313" key="2">
    <source>
        <dbReference type="Proteomes" id="UP001606210"/>
    </source>
</evidence>
<name>A0ABW7EWZ9_9BURK</name>
<evidence type="ECO:0000313" key="1">
    <source>
        <dbReference type="EMBL" id="MFG6428818.1"/>
    </source>
</evidence>